<keyword evidence="3 9" id="KW-0813">Transport</keyword>
<evidence type="ECO:0000256" key="8">
    <source>
        <dbReference type="ARBA" id="ARBA00023136"/>
    </source>
</evidence>
<comment type="similarity">
    <text evidence="2 10">Belongs to the binding-protein-dependent transport system permease family. CysTW subfamily.</text>
</comment>
<dbReference type="PANTHER" id="PTHR30425">
    <property type="entry name" value="PHOSPHATE TRANSPORT SYSTEM PERMEASE PROTEIN PST"/>
    <property type="match status" value="1"/>
</dbReference>
<dbReference type="EMBL" id="VITH01000001">
    <property type="protein sequence ID" value="TWA87893.1"/>
    <property type="molecule type" value="Genomic_DNA"/>
</dbReference>
<proteinExistence type="inferred from homology"/>
<evidence type="ECO:0000313" key="12">
    <source>
        <dbReference type="EMBL" id="TWA87893.1"/>
    </source>
</evidence>
<evidence type="ECO:0000256" key="9">
    <source>
        <dbReference type="RuleBase" id="RU363032"/>
    </source>
</evidence>
<feature type="transmembrane region" description="Helical" evidence="9">
    <location>
        <begin position="115"/>
        <end position="139"/>
    </location>
</feature>
<feature type="domain" description="ABC transmembrane type-1" evidence="11">
    <location>
        <begin position="71"/>
        <end position="278"/>
    </location>
</feature>
<reference evidence="12 13" key="1">
    <citation type="submission" date="2019-06" db="EMBL/GenBank/DDBJ databases">
        <title>Genomic Encyclopedia of Type Strains, Phase IV (KMG-V): Genome sequencing to study the core and pangenomes of soil and plant-associated prokaryotes.</title>
        <authorList>
            <person name="Whitman W."/>
        </authorList>
    </citation>
    <scope>NUCLEOTIDE SEQUENCE [LARGE SCALE GENOMIC DNA]</scope>
    <source>
        <strain evidence="12 13">BR 11650</strain>
    </source>
</reference>
<comment type="caution">
    <text evidence="10">Lacks conserved residue(s) required for the propagation of feature annotation.</text>
</comment>
<dbReference type="PROSITE" id="PS50928">
    <property type="entry name" value="ABC_TM1"/>
    <property type="match status" value="1"/>
</dbReference>
<dbReference type="SUPFAM" id="SSF161098">
    <property type="entry name" value="MetI-like"/>
    <property type="match status" value="1"/>
</dbReference>
<keyword evidence="6 9" id="KW-0812">Transmembrane</keyword>
<accession>A0A560CSQ8</accession>
<feature type="transmembrane region" description="Helical" evidence="9">
    <location>
        <begin position="259"/>
        <end position="282"/>
    </location>
</feature>
<dbReference type="CDD" id="cd06261">
    <property type="entry name" value="TM_PBP2"/>
    <property type="match status" value="1"/>
</dbReference>
<keyword evidence="7 9" id="KW-1133">Transmembrane helix</keyword>
<organism evidence="12 13">
    <name type="scientific">Azospirillum brasilense</name>
    <dbReference type="NCBI Taxonomy" id="192"/>
    <lineage>
        <taxon>Bacteria</taxon>
        <taxon>Pseudomonadati</taxon>
        <taxon>Pseudomonadota</taxon>
        <taxon>Alphaproteobacteria</taxon>
        <taxon>Rhodospirillales</taxon>
        <taxon>Azospirillaceae</taxon>
        <taxon>Azospirillum</taxon>
    </lineage>
</organism>
<evidence type="ECO:0000256" key="2">
    <source>
        <dbReference type="ARBA" id="ARBA00007069"/>
    </source>
</evidence>
<evidence type="ECO:0000256" key="4">
    <source>
        <dbReference type="ARBA" id="ARBA00022475"/>
    </source>
</evidence>
<keyword evidence="5 10" id="KW-0592">Phosphate transport</keyword>
<dbReference type="AlphaFoldDB" id="A0A560CSQ8"/>
<evidence type="ECO:0000313" key="13">
    <source>
        <dbReference type="Proteomes" id="UP000318529"/>
    </source>
</evidence>
<evidence type="ECO:0000256" key="3">
    <source>
        <dbReference type="ARBA" id="ARBA00022448"/>
    </source>
</evidence>
<comment type="caution">
    <text evidence="12">The sequence shown here is derived from an EMBL/GenBank/DDBJ whole genome shotgun (WGS) entry which is preliminary data.</text>
</comment>
<dbReference type="GO" id="GO:0005886">
    <property type="term" value="C:plasma membrane"/>
    <property type="evidence" value="ECO:0007669"/>
    <property type="project" value="UniProtKB-SubCell"/>
</dbReference>
<dbReference type="NCBIfam" id="TIGR02138">
    <property type="entry name" value="phosphate_pstC"/>
    <property type="match status" value="1"/>
</dbReference>
<evidence type="ECO:0000256" key="7">
    <source>
        <dbReference type="ARBA" id="ARBA00022989"/>
    </source>
</evidence>
<evidence type="ECO:0000256" key="10">
    <source>
        <dbReference type="RuleBase" id="RU363054"/>
    </source>
</evidence>
<sequence>MTSISSRRPAERLFVTGLGLCGAAASLTIVAVIGVTTVEATPALSVAGPQAFLTDDGWFPLSGRFGLMPMILGTVLVSLGGLALAGPMGIVSAVFCNHYAPAAVATAYRLLLKALAGIPSVVYGLWGLVTLVPLIAAWAPPGASLLAGILVLALMILPTVAVVADSAIQQLPPALHRGGAALGMRRHTIAFRVVVPAARSGLATALVLALGRALGETMALLMVTGNLVQYPSSLFDPVRTLAANIALEMAYAQDIHRSALFVSGLVLALLVAAALVVAEVLAPDGTRHVD</sequence>
<evidence type="ECO:0000256" key="5">
    <source>
        <dbReference type="ARBA" id="ARBA00022592"/>
    </source>
</evidence>
<comment type="function">
    <text evidence="10">Part of the binding-protein-dependent transport system for phosphate; probably responsible for the translocation of the substrate across the membrane.</text>
</comment>
<evidence type="ECO:0000259" key="11">
    <source>
        <dbReference type="PROSITE" id="PS50928"/>
    </source>
</evidence>
<dbReference type="Pfam" id="PF00528">
    <property type="entry name" value="BPD_transp_1"/>
    <property type="match status" value="1"/>
</dbReference>
<dbReference type="RefSeq" id="WP_145681125.1">
    <property type="nucleotide sequence ID" value="NZ_VITH01000001.1"/>
</dbReference>
<dbReference type="Proteomes" id="UP000318529">
    <property type="component" value="Unassembled WGS sequence"/>
</dbReference>
<name>A0A560CSQ8_AZOBR</name>
<evidence type="ECO:0000256" key="6">
    <source>
        <dbReference type="ARBA" id="ARBA00022692"/>
    </source>
</evidence>
<comment type="subcellular location">
    <subcellularLocation>
        <location evidence="10">Cell inner membrane</location>
        <topology evidence="10">Multi-pass membrane protein</topology>
    </subcellularLocation>
    <subcellularLocation>
        <location evidence="1 9">Cell membrane</location>
        <topology evidence="1 9">Multi-pass membrane protein</topology>
    </subcellularLocation>
</comment>
<dbReference type="GO" id="GO:0006817">
    <property type="term" value="P:phosphate ion transport"/>
    <property type="evidence" value="ECO:0007669"/>
    <property type="project" value="UniProtKB-KW"/>
</dbReference>
<dbReference type="InterPro" id="IPR035906">
    <property type="entry name" value="MetI-like_sf"/>
</dbReference>
<evidence type="ECO:0000256" key="1">
    <source>
        <dbReference type="ARBA" id="ARBA00004651"/>
    </source>
</evidence>
<dbReference type="InterPro" id="IPR011864">
    <property type="entry name" value="Phosphate_PstC"/>
</dbReference>
<gene>
    <name evidence="12" type="ORF">FBZ83_101762</name>
</gene>
<keyword evidence="10" id="KW-0997">Cell inner membrane</keyword>
<dbReference type="Gene3D" id="1.10.3720.10">
    <property type="entry name" value="MetI-like"/>
    <property type="match status" value="1"/>
</dbReference>
<dbReference type="PANTHER" id="PTHR30425:SF1">
    <property type="entry name" value="PHOSPHATE TRANSPORT SYSTEM PERMEASE PROTEIN PSTC"/>
    <property type="match status" value="1"/>
</dbReference>
<dbReference type="InterPro" id="IPR051124">
    <property type="entry name" value="Phosphate_Transport_Permease"/>
</dbReference>
<dbReference type="InterPro" id="IPR000515">
    <property type="entry name" value="MetI-like"/>
</dbReference>
<feature type="transmembrane region" description="Helical" evidence="9">
    <location>
        <begin position="145"/>
        <end position="168"/>
    </location>
</feature>
<keyword evidence="8 9" id="KW-0472">Membrane</keyword>
<protein>
    <recommendedName>
        <fullName evidence="10">Phosphate transport system permease protein</fullName>
    </recommendedName>
</protein>
<feature type="transmembrane region" description="Helical" evidence="9">
    <location>
        <begin position="12"/>
        <end position="35"/>
    </location>
</feature>
<dbReference type="GO" id="GO:0005315">
    <property type="term" value="F:phosphate transmembrane transporter activity"/>
    <property type="evidence" value="ECO:0007669"/>
    <property type="project" value="InterPro"/>
</dbReference>
<feature type="transmembrane region" description="Helical" evidence="9">
    <location>
        <begin position="70"/>
        <end position="95"/>
    </location>
</feature>
<keyword evidence="4" id="KW-1003">Cell membrane</keyword>